<protein>
    <submittedName>
        <fullName evidence="3">Uncharacterized protein</fullName>
    </submittedName>
</protein>
<proteinExistence type="predicted"/>
<evidence type="ECO:0000313" key="4">
    <source>
        <dbReference type="Proteomes" id="UP000748756"/>
    </source>
</evidence>
<accession>A0A9P5RJT0</accession>
<keyword evidence="4" id="KW-1185">Reference proteome</keyword>
<keyword evidence="2" id="KW-0732">Signal</keyword>
<organism evidence="3 4">
    <name type="scientific">Linnemannia schmuckeri</name>
    <dbReference type="NCBI Taxonomy" id="64567"/>
    <lineage>
        <taxon>Eukaryota</taxon>
        <taxon>Fungi</taxon>
        <taxon>Fungi incertae sedis</taxon>
        <taxon>Mucoromycota</taxon>
        <taxon>Mortierellomycotina</taxon>
        <taxon>Mortierellomycetes</taxon>
        <taxon>Mortierellales</taxon>
        <taxon>Mortierellaceae</taxon>
        <taxon>Linnemannia</taxon>
    </lineage>
</organism>
<dbReference type="Proteomes" id="UP000748756">
    <property type="component" value="Unassembled WGS sequence"/>
</dbReference>
<feature type="chain" id="PRO_5040485163" evidence="2">
    <location>
        <begin position="23"/>
        <end position="396"/>
    </location>
</feature>
<evidence type="ECO:0000256" key="1">
    <source>
        <dbReference type="SAM" id="MobiDB-lite"/>
    </source>
</evidence>
<dbReference type="EMBL" id="JAAAUQ010001847">
    <property type="protein sequence ID" value="KAF9132234.1"/>
    <property type="molecule type" value="Genomic_DNA"/>
</dbReference>
<evidence type="ECO:0000313" key="3">
    <source>
        <dbReference type="EMBL" id="KAF9132234.1"/>
    </source>
</evidence>
<gene>
    <name evidence="3" type="ORF">BG015_003734</name>
</gene>
<dbReference type="AlphaFoldDB" id="A0A9P5RJT0"/>
<sequence>MVLLRSLILSASIAALAVFSNAVPTPTEFASIEPTPTAGHEPTSTATTEPNPGNPATPTDTCGLLSSINPTELKYQHVADCYYAICHLLRQCPNCYYLSYHYYVFTDAALSPTATPPFANASHDIFGELEKIDRSKYTNDHKFHNEIRIASNGLQDGHAHLALYAPVTEGHELVRVYFDATKRGYEDSIVETINATSTDTAFFVKNVCLIPLKVDNGDGPSTTGDIVLLRCRFDSVPHVNKRAEPGPAPEPTTPPPLPPTNKEFPGTKALATCNATILFPSRHHLDAAFTSDMRVSKPLQGLAKQNYCTPDNGFFNADDYVNFSNGTVHYESNGLFDKPITSSIMTFAWLELYGKECTSPLEYDAELFRLKHRLDFTLKIARNREFLWEVAAASWK</sequence>
<evidence type="ECO:0000256" key="2">
    <source>
        <dbReference type="SAM" id="SignalP"/>
    </source>
</evidence>
<name>A0A9P5RJT0_9FUNG</name>
<feature type="region of interest" description="Disordered" evidence="1">
    <location>
        <begin position="30"/>
        <end position="58"/>
    </location>
</feature>
<dbReference type="OrthoDB" id="27214at2759"/>
<feature type="signal peptide" evidence="2">
    <location>
        <begin position="1"/>
        <end position="22"/>
    </location>
</feature>
<feature type="compositionally biased region" description="Polar residues" evidence="1">
    <location>
        <begin position="42"/>
        <end position="58"/>
    </location>
</feature>
<reference evidence="3" key="1">
    <citation type="journal article" date="2020" name="Fungal Divers.">
        <title>Resolving the Mortierellaceae phylogeny through synthesis of multi-gene phylogenetics and phylogenomics.</title>
        <authorList>
            <person name="Vandepol N."/>
            <person name="Liber J."/>
            <person name="Desiro A."/>
            <person name="Na H."/>
            <person name="Kennedy M."/>
            <person name="Barry K."/>
            <person name="Grigoriev I.V."/>
            <person name="Miller A.N."/>
            <person name="O'Donnell K."/>
            <person name="Stajich J.E."/>
            <person name="Bonito G."/>
        </authorList>
    </citation>
    <scope>NUCLEOTIDE SEQUENCE</scope>
    <source>
        <strain evidence="3">NRRL 6426</strain>
    </source>
</reference>
<comment type="caution">
    <text evidence="3">The sequence shown here is derived from an EMBL/GenBank/DDBJ whole genome shotgun (WGS) entry which is preliminary data.</text>
</comment>